<evidence type="ECO:0000256" key="1">
    <source>
        <dbReference type="SAM" id="SignalP"/>
    </source>
</evidence>
<protein>
    <submittedName>
        <fullName evidence="2">O-glycosyl hydrolase</fullName>
    </submittedName>
</protein>
<organism evidence="2 3">
    <name type="scientific">Mucilaginibacter terrae</name>
    <dbReference type="NCBI Taxonomy" id="1955052"/>
    <lineage>
        <taxon>Bacteria</taxon>
        <taxon>Pseudomonadati</taxon>
        <taxon>Bacteroidota</taxon>
        <taxon>Sphingobacteriia</taxon>
        <taxon>Sphingobacteriales</taxon>
        <taxon>Sphingobacteriaceae</taxon>
        <taxon>Mucilaginibacter</taxon>
    </lineage>
</organism>
<keyword evidence="1" id="KW-0732">Signal</keyword>
<evidence type="ECO:0000313" key="3">
    <source>
        <dbReference type="Proteomes" id="UP001258315"/>
    </source>
</evidence>
<dbReference type="SUPFAM" id="SSF51445">
    <property type="entry name" value="(Trans)glycosidases"/>
    <property type="match status" value="1"/>
</dbReference>
<dbReference type="Gene3D" id="2.60.40.1180">
    <property type="entry name" value="Golgi alpha-mannosidase II"/>
    <property type="match status" value="1"/>
</dbReference>
<feature type="chain" id="PRO_5047454992" evidence="1">
    <location>
        <begin position="21"/>
        <end position="645"/>
    </location>
</feature>
<dbReference type="RefSeq" id="WP_311954347.1">
    <property type="nucleotide sequence ID" value="NZ_JAVLVU010000001.1"/>
</dbReference>
<accession>A0ABU3H2X4</accession>
<dbReference type="Gene3D" id="3.20.20.80">
    <property type="entry name" value="Glycosidases"/>
    <property type="match status" value="1"/>
</dbReference>
<dbReference type="InterPro" id="IPR017853">
    <property type="entry name" value="GH"/>
</dbReference>
<comment type="caution">
    <text evidence="2">The sequence shown here is derived from an EMBL/GenBank/DDBJ whole genome shotgun (WGS) entry which is preliminary data.</text>
</comment>
<sequence>MKYFLVVIAAMVMLVNEAHSQAELAPWGNITGIRKQGQLLRFETSLQYIKSDGVQILTTARERQRPVYNRNGNQQIVNTNLDSLYFENTVTEQGSTKAQANVKLTAHADTNFVGAYFMVRLPLAPDNAIQLKLTDDDKPVNTSTLTTAAIKGLSGTMAKGFEFKSANLELKVKSNDRDSILLRKDEKTGEVLVYFTIRAASIKKGESIQKTYKIEANGEVDKSPATLTLNTAQQGRKFDGFGGNFRLQNPTTDPQVIDYSLNNLPLAWSRVEMPWRFWQPNKDINPLDLAQQNQLPSQVTDAMKMAQRLGIIGLPVIVSAWSGPDWAIEGTFHEGPVNNIWGNPLRKEVMTDIYRSLTRYLTYLKDNYGVEAKYFSFNESDLGINIRMTAQEHAEFIKGFGAYMESKGLKTKLLLGDNSDANSWLFLDAAMKDPAAKPYIGAISFHSWRGWETGTLQKWAQAATQMNVPLLVGEGSIDAAAWQYPIIFQEPVYAIDEINLYTRLLAICQPASILQWQLTADYSPLAGGGIFGDNGALRPTQRFWNLKQLASTSKDLYAMPLSSSNNDISCAALGDNSKGNYTLHLVNNSAERPVTITGIPASAKKFKIMITNAENSAKEAGSKKVTNGQLQFKLPARSYVTLVSE</sequence>
<feature type="signal peptide" evidence="1">
    <location>
        <begin position="1"/>
        <end position="20"/>
    </location>
</feature>
<dbReference type="InterPro" id="IPR013780">
    <property type="entry name" value="Glyco_hydro_b"/>
</dbReference>
<reference evidence="3" key="1">
    <citation type="submission" date="2023-07" db="EMBL/GenBank/DDBJ databases">
        <title>Functional and genomic diversity of the sorghum phyllosphere microbiome.</title>
        <authorList>
            <person name="Shade A."/>
        </authorList>
    </citation>
    <scope>NUCLEOTIDE SEQUENCE [LARGE SCALE GENOMIC DNA]</scope>
    <source>
        <strain evidence="3">SORGH_AS_0422</strain>
    </source>
</reference>
<dbReference type="GO" id="GO:0016787">
    <property type="term" value="F:hydrolase activity"/>
    <property type="evidence" value="ECO:0007669"/>
    <property type="project" value="UniProtKB-KW"/>
</dbReference>
<dbReference type="EMBL" id="JAVLVU010000001">
    <property type="protein sequence ID" value="MDT3405592.1"/>
    <property type="molecule type" value="Genomic_DNA"/>
</dbReference>
<proteinExistence type="predicted"/>
<dbReference type="Proteomes" id="UP001258315">
    <property type="component" value="Unassembled WGS sequence"/>
</dbReference>
<evidence type="ECO:0000313" key="2">
    <source>
        <dbReference type="EMBL" id="MDT3405592.1"/>
    </source>
</evidence>
<keyword evidence="2" id="KW-0378">Hydrolase</keyword>
<name>A0ABU3H2X4_9SPHI</name>
<gene>
    <name evidence="2" type="ORF">QE417_004664</name>
</gene>
<keyword evidence="3" id="KW-1185">Reference proteome</keyword>